<keyword evidence="2" id="KW-1185">Reference proteome</keyword>
<reference evidence="1 2" key="1">
    <citation type="journal article" date="2017" name="Genome Announc.">
        <title>Genome sequence of the saprophytic ascomycete Epicoccum nigrum ICMP 19927 strain isolated from New Zealand.</title>
        <authorList>
            <person name="Fokin M."/>
            <person name="Fleetwood D."/>
            <person name="Weir B.S."/>
            <person name="Villas-Boas S.G."/>
        </authorList>
    </citation>
    <scope>NUCLEOTIDE SEQUENCE [LARGE SCALE GENOMIC DNA]</scope>
    <source>
        <strain evidence="1 2">ICMP 19927</strain>
    </source>
</reference>
<accession>A0A1Y2LLK2</accession>
<dbReference type="Proteomes" id="UP000193240">
    <property type="component" value="Unassembled WGS sequence"/>
</dbReference>
<sequence length="107" mass="11444">MIAGHASLHDDAAYVTYEEMETYDAGACARRCDEEKTCASFNIYFQRRPTQVPGTACPNPDATVAVHCALFGEPINISKATNNGQIRGPANGTGDFFEVRVAGSNGI</sequence>
<evidence type="ECO:0008006" key="3">
    <source>
        <dbReference type="Google" id="ProtNLM"/>
    </source>
</evidence>
<evidence type="ECO:0000313" key="1">
    <source>
        <dbReference type="EMBL" id="OSS44816.1"/>
    </source>
</evidence>
<dbReference type="PANTHER" id="PTHR36578:SF1">
    <property type="entry name" value="APPLE DOMAIN-CONTAINING PROTEIN"/>
    <property type="match status" value="1"/>
</dbReference>
<dbReference type="InParanoid" id="A0A1Y2LLK2"/>
<dbReference type="PANTHER" id="PTHR36578">
    <property type="entry name" value="CHROMOSOME 15, WHOLE GENOME SHOTGUN SEQUENCE"/>
    <property type="match status" value="1"/>
</dbReference>
<dbReference type="EMBL" id="KZ107856">
    <property type="protein sequence ID" value="OSS44816.1"/>
    <property type="molecule type" value="Genomic_DNA"/>
</dbReference>
<proteinExistence type="predicted"/>
<protein>
    <recommendedName>
        <fullName evidence="3">Apple domain-containing protein</fullName>
    </recommendedName>
</protein>
<evidence type="ECO:0000313" key="2">
    <source>
        <dbReference type="Proteomes" id="UP000193240"/>
    </source>
</evidence>
<dbReference type="AlphaFoldDB" id="A0A1Y2LLK2"/>
<gene>
    <name evidence="1" type="ORF">B5807_10578</name>
</gene>
<name>A0A1Y2LLK2_EPING</name>
<organism evidence="1 2">
    <name type="scientific">Epicoccum nigrum</name>
    <name type="common">Soil fungus</name>
    <name type="synonym">Epicoccum purpurascens</name>
    <dbReference type="NCBI Taxonomy" id="105696"/>
    <lineage>
        <taxon>Eukaryota</taxon>
        <taxon>Fungi</taxon>
        <taxon>Dikarya</taxon>
        <taxon>Ascomycota</taxon>
        <taxon>Pezizomycotina</taxon>
        <taxon>Dothideomycetes</taxon>
        <taxon>Pleosporomycetidae</taxon>
        <taxon>Pleosporales</taxon>
        <taxon>Pleosporineae</taxon>
        <taxon>Didymellaceae</taxon>
        <taxon>Epicoccum</taxon>
    </lineage>
</organism>